<keyword evidence="1 2" id="KW-0238">DNA-binding</keyword>
<dbReference type="SUPFAM" id="SSF46689">
    <property type="entry name" value="Homeodomain-like"/>
    <property type="match status" value="1"/>
</dbReference>
<dbReference type="PANTHER" id="PTHR43479">
    <property type="entry name" value="ACREF/ENVCD OPERON REPRESSOR-RELATED"/>
    <property type="match status" value="1"/>
</dbReference>
<dbReference type="RefSeq" id="WP_060533347.1">
    <property type="nucleotide sequence ID" value="NZ_CP013023.1"/>
</dbReference>
<dbReference type="OrthoDB" id="9812993at2"/>
<evidence type="ECO:0000313" key="4">
    <source>
        <dbReference type="EMBL" id="ANF95941.1"/>
    </source>
</evidence>
<accession>A0A172ZE57</accession>
<dbReference type="PROSITE" id="PS50977">
    <property type="entry name" value="HTH_TETR_2"/>
    <property type="match status" value="1"/>
</dbReference>
<dbReference type="Proteomes" id="UP000078148">
    <property type="component" value="Chromosome"/>
</dbReference>
<protein>
    <recommendedName>
        <fullName evidence="3">HTH tetR-type domain-containing protein</fullName>
    </recommendedName>
</protein>
<feature type="domain" description="HTH tetR-type" evidence="3">
    <location>
        <begin position="2"/>
        <end position="62"/>
    </location>
</feature>
<evidence type="ECO:0000256" key="1">
    <source>
        <dbReference type="ARBA" id="ARBA00023125"/>
    </source>
</evidence>
<sequence>MKSKEEDIIEAAVRLFSEKGYTATSVDEIAKESGMAKASFYKFFQSKEDVLIATVKMHSQTVEEHIFSFYAKSDEEPQQKISSFIQVHLKSTLESKIHSVMMSIHDKSILQNEKLLEECLLLEYRLNQWSTDCLVDIYGDQVKPYVYDIIFLIRGLLMQYMFLPIIGIKSNLDQSEISDYLAKMVDGMAKNMFDHGYKPIWDCNELQLGNQHVQDSPVFKGIMIHELMFSLKRSLHHLNIPDLEKEEIWQVLSTLEQEIADPHRRFGMIKAMLQFLEQQPVFVDNCTRLKKILAV</sequence>
<reference evidence="5" key="1">
    <citation type="submission" date="2015-10" db="EMBL/GenBank/DDBJ databases">
        <title>Genome of Paenibacillus bovis sp. nov.</title>
        <authorList>
            <person name="Wu Z."/>
            <person name="Gao C."/>
            <person name="Liu Z."/>
            <person name="Zheng H."/>
        </authorList>
    </citation>
    <scope>NUCLEOTIDE SEQUENCE [LARGE SCALE GENOMIC DNA]</scope>
    <source>
        <strain evidence="5">BD3526</strain>
    </source>
</reference>
<dbReference type="InterPro" id="IPR050624">
    <property type="entry name" value="HTH-type_Tx_Regulator"/>
</dbReference>
<gene>
    <name evidence="4" type="ORF">AR543_07925</name>
</gene>
<dbReference type="PRINTS" id="PR00455">
    <property type="entry name" value="HTHTETR"/>
</dbReference>
<dbReference type="STRING" id="1616788.AR543_07925"/>
<name>A0A172ZE57_9BACL</name>
<dbReference type="GO" id="GO:0003677">
    <property type="term" value="F:DNA binding"/>
    <property type="evidence" value="ECO:0007669"/>
    <property type="project" value="UniProtKB-UniRule"/>
</dbReference>
<dbReference type="InterPro" id="IPR009057">
    <property type="entry name" value="Homeodomain-like_sf"/>
</dbReference>
<dbReference type="EMBL" id="CP013023">
    <property type="protein sequence ID" value="ANF95941.1"/>
    <property type="molecule type" value="Genomic_DNA"/>
</dbReference>
<reference evidence="4 5" key="2">
    <citation type="journal article" date="2016" name="Int. J. Syst. Evol. Microbiol.">
        <title>Paenibacillus bovis sp. nov., isolated from raw yak (Bos grunniens) milk.</title>
        <authorList>
            <person name="Gao C."/>
            <person name="Han J."/>
            <person name="Liu Z."/>
            <person name="Xu X."/>
            <person name="Hang F."/>
            <person name="Wu Z."/>
        </authorList>
    </citation>
    <scope>NUCLEOTIDE SEQUENCE [LARGE SCALE GENOMIC DNA]</scope>
    <source>
        <strain evidence="4 5">BD3526</strain>
    </source>
</reference>
<dbReference type="InterPro" id="IPR001647">
    <property type="entry name" value="HTH_TetR"/>
</dbReference>
<organism evidence="4 5">
    <name type="scientific">Paenibacillus bovis</name>
    <dbReference type="NCBI Taxonomy" id="1616788"/>
    <lineage>
        <taxon>Bacteria</taxon>
        <taxon>Bacillati</taxon>
        <taxon>Bacillota</taxon>
        <taxon>Bacilli</taxon>
        <taxon>Bacillales</taxon>
        <taxon>Paenibacillaceae</taxon>
        <taxon>Paenibacillus</taxon>
    </lineage>
</organism>
<evidence type="ECO:0000313" key="5">
    <source>
        <dbReference type="Proteomes" id="UP000078148"/>
    </source>
</evidence>
<keyword evidence="5" id="KW-1185">Reference proteome</keyword>
<dbReference type="Pfam" id="PF00440">
    <property type="entry name" value="TetR_N"/>
    <property type="match status" value="1"/>
</dbReference>
<feature type="DNA-binding region" description="H-T-H motif" evidence="2">
    <location>
        <begin position="25"/>
        <end position="44"/>
    </location>
</feature>
<dbReference type="PANTHER" id="PTHR43479:SF22">
    <property type="entry name" value="TRANSCRIPTIONAL REGULATOR, TETR FAMILY"/>
    <property type="match status" value="1"/>
</dbReference>
<evidence type="ECO:0000259" key="3">
    <source>
        <dbReference type="PROSITE" id="PS50977"/>
    </source>
</evidence>
<dbReference type="AlphaFoldDB" id="A0A172ZE57"/>
<dbReference type="KEGG" id="pbv:AR543_07925"/>
<proteinExistence type="predicted"/>
<dbReference type="Gene3D" id="1.10.357.10">
    <property type="entry name" value="Tetracycline Repressor, domain 2"/>
    <property type="match status" value="1"/>
</dbReference>
<evidence type="ECO:0000256" key="2">
    <source>
        <dbReference type="PROSITE-ProRule" id="PRU00335"/>
    </source>
</evidence>